<keyword evidence="4" id="KW-0378">Hydrolase</keyword>
<keyword evidence="1" id="KW-0472">Membrane</keyword>
<keyword evidence="4" id="KW-0808">Transferase</keyword>
<reference evidence="5" key="1">
    <citation type="submission" date="2017-02" db="EMBL/GenBank/DDBJ databases">
        <authorList>
            <person name="Varghese N."/>
            <person name="Submissions S."/>
        </authorList>
    </citation>
    <scope>NUCLEOTIDE SEQUENCE [LARGE SCALE GENOMIC DNA]</scope>
    <source>
        <strain evidence="5">UM2</strain>
    </source>
</reference>
<dbReference type="STRING" id="439228.SAMN06295920_101657"/>
<keyword evidence="5" id="KW-1185">Reference proteome</keyword>
<organism evidence="4 5">
    <name type="scientific">Rhizorhabdus histidinilytica</name>
    <dbReference type="NCBI Taxonomy" id="439228"/>
    <lineage>
        <taxon>Bacteria</taxon>
        <taxon>Pseudomonadati</taxon>
        <taxon>Pseudomonadota</taxon>
        <taxon>Alphaproteobacteria</taxon>
        <taxon>Sphingomonadales</taxon>
        <taxon>Sphingomonadaceae</taxon>
        <taxon>Rhizorhabdus</taxon>
    </lineage>
</organism>
<feature type="transmembrane region" description="Helical" evidence="1">
    <location>
        <begin position="12"/>
        <end position="45"/>
    </location>
</feature>
<feature type="transmembrane region" description="Helical" evidence="1">
    <location>
        <begin position="152"/>
        <end position="171"/>
    </location>
</feature>
<evidence type="ECO:0000259" key="3">
    <source>
        <dbReference type="Pfam" id="PF19040"/>
    </source>
</evidence>
<name>A0A1T5A7N1_9SPHN</name>
<gene>
    <name evidence="4" type="ORF">SAMN06295920_101657</name>
</gene>
<proteinExistence type="predicted"/>
<dbReference type="GO" id="GO:0016020">
    <property type="term" value="C:membrane"/>
    <property type="evidence" value="ECO:0007669"/>
    <property type="project" value="TreeGrafter"/>
</dbReference>
<evidence type="ECO:0000256" key="1">
    <source>
        <dbReference type="SAM" id="Phobius"/>
    </source>
</evidence>
<feature type="transmembrane region" description="Helical" evidence="1">
    <location>
        <begin position="304"/>
        <end position="323"/>
    </location>
</feature>
<feature type="domain" description="Acyltransferase 3" evidence="2">
    <location>
        <begin position="5"/>
        <end position="321"/>
    </location>
</feature>
<dbReference type="PANTHER" id="PTHR23028:SF53">
    <property type="entry name" value="ACYL_TRANSF_3 DOMAIN-CONTAINING PROTEIN"/>
    <property type="match status" value="1"/>
</dbReference>
<dbReference type="GO" id="GO:0016747">
    <property type="term" value="F:acyltransferase activity, transferring groups other than amino-acyl groups"/>
    <property type="evidence" value="ECO:0007669"/>
    <property type="project" value="InterPro"/>
</dbReference>
<accession>A0A1T5A7N1</accession>
<keyword evidence="1" id="KW-0812">Transmembrane</keyword>
<dbReference type="InterPro" id="IPR050879">
    <property type="entry name" value="Acyltransferase_3"/>
</dbReference>
<feature type="transmembrane region" description="Helical" evidence="1">
    <location>
        <begin position="177"/>
        <end position="197"/>
    </location>
</feature>
<protein>
    <submittedName>
        <fullName evidence="4">Peptidoglycan/LPS O-acetylase OafA/YrhL, contains acyltransferase and SGNH-hydrolase domains</fullName>
    </submittedName>
</protein>
<feature type="transmembrane region" description="Helical" evidence="1">
    <location>
        <begin position="335"/>
        <end position="353"/>
    </location>
</feature>
<feature type="transmembrane region" description="Helical" evidence="1">
    <location>
        <begin position="125"/>
        <end position="145"/>
    </location>
</feature>
<dbReference type="GO" id="GO:0000271">
    <property type="term" value="P:polysaccharide biosynthetic process"/>
    <property type="evidence" value="ECO:0007669"/>
    <property type="project" value="TreeGrafter"/>
</dbReference>
<keyword evidence="4" id="KW-0012">Acyltransferase</keyword>
<evidence type="ECO:0000313" key="4">
    <source>
        <dbReference type="EMBL" id="SKB30737.1"/>
    </source>
</evidence>
<dbReference type="AlphaFoldDB" id="A0A1T5A7N1"/>
<dbReference type="Proteomes" id="UP000189818">
    <property type="component" value="Unassembled WGS sequence"/>
</dbReference>
<dbReference type="OrthoDB" id="9796461at2"/>
<evidence type="ECO:0000313" key="5">
    <source>
        <dbReference type="Proteomes" id="UP000189818"/>
    </source>
</evidence>
<feature type="transmembrane region" description="Helical" evidence="1">
    <location>
        <begin position="66"/>
        <end position="86"/>
    </location>
</feature>
<dbReference type="Pfam" id="PF19040">
    <property type="entry name" value="SGNH"/>
    <property type="match status" value="1"/>
</dbReference>
<keyword evidence="1" id="KW-1133">Transmembrane helix</keyword>
<dbReference type="EMBL" id="FUYM01000001">
    <property type="protein sequence ID" value="SKB30737.1"/>
    <property type="molecule type" value="Genomic_DNA"/>
</dbReference>
<dbReference type="InterPro" id="IPR043968">
    <property type="entry name" value="SGNH"/>
</dbReference>
<feature type="transmembrane region" description="Helical" evidence="1">
    <location>
        <begin position="234"/>
        <end position="253"/>
    </location>
</feature>
<dbReference type="InterPro" id="IPR002656">
    <property type="entry name" value="Acyl_transf_3_dom"/>
</dbReference>
<dbReference type="Pfam" id="PF01757">
    <property type="entry name" value="Acyl_transf_3"/>
    <property type="match status" value="1"/>
</dbReference>
<dbReference type="RefSeq" id="WP_079646574.1">
    <property type="nucleotide sequence ID" value="NZ_FUYM01000001.1"/>
</dbReference>
<evidence type="ECO:0000259" key="2">
    <source>
        <dbReference type="Pfam" id="PF01757"/>
    </source>
</evidence>
<dbReference type="GO" id="GO:0016787">
    <property type="term" value="F:hydrolase activity"/>
    <property type="evidence" value="ECO:0007669"/>
    <property type="project" value="UniProtKB-KW"/>
</dbReference>
<feature type="transmembrane region" description="Helical" evidence="1">
    <location>
        <begin position="274"/>
        <end position="292"/>
    </location>
</feature>
<feature type="domain" description="SGNH" evidence="3">
    <location>
        <begin position="389"/>
        <end position="574"/>
    </location>
</feature>
<sequence length="580" mass="63903">MQYRADIQFMRAVAVTLVILYHLGAPVHAGFIGVDVFFVISGFLMQKLYKAEDGPSGFYIRRAKRLLPAYYTAILATLVGAFFITLPTDFGQVVTQAVYASLFSSNIGFWSQSSYFNKAEFNPMLHLWSLGVELQFYLIFPMLWLLGRRYKIAIPLILILSMIACLFVVTISPKTSFFMMPLRLWQFAAGMLVARYAPTDPRGGWIGLCALASILVLAFLPIDGTALSVINGHPGLGAIGATFLTAAILWLGLPVQLIKSAIGRAGERIGDISYSLYLAHFPVIVLLSYQPFSGTRLGNGTVVLPLAATAIFMVASIALYRWVERNGPRFVNWKNCALASALLIGVALAMPLVQDMRFSRADRLIFAAWADRATYRCGKMARILSPTSTTCDLSSGPKGQIFLVGDSHADAIKSTLVTVAARHGYGVRFAVTKAALMDPRFGAKWLKREISRPEVQGAILHYAIRDIDAELVTAAEEALKGSKYVFILPAPEYTKHVPATIYRMRHGSRESLVREDGSSAIGLVKAHLRNVVDPTPAFCERGKCSVVNPDGALLYFDGDHLTLTGARRLEPLFENMLQRW</sequence>
<feature type="transmembrane region" description="Helical" evidence="1">
    <location>
        <begin position="204"/>
        <end position="222"/>
    </location>
</feature>
<dbReference type="PANTHER" id="PTHR23028">
    <property type="entry name" value="ACETYLTRANSFERASE"/>
    <property type="match status" value="1"/>
</dbReference>